<dbReference type="PROSITE" id="PS00041">
    <property type="entry name" value="HTH_ARAC_FAMILY_1"/>
    <property type="match status" value="1"/>
</dbReference>
<evidence type="ECO:0000259" key="4">
    <source>
        <dbReference type="PROSITE" id="PS01124"/>
    </source>
</evidence>
<dbReference type="SMART" id="SM00342">
    <property type="entry name" value="HTH_ARAC"/>
    <property type="match status" value="1"/>
</dbReference>
<feature type="domain" description="HTH araC/xylS-type" evidence="4">
    <location>
        <begin position="229"/>
        <end position="327"/>
    </location>
</feature>
<evidence type="ECO:0000313" key="5">
    <source>
        <dbReference type="EMBL" id="PWW03931.1"/>
    </source>
</evidence>
<dbReference type="Gene3D" id="1.10.10.60">
    <property type="entry name" value="Homeodomain-like"/>
    <property type="match status" value="2"/>
</dbReference>
<dbReference type="GO" id="GO:0043565">
    <property type="term" value="F:sequence-specific DNA binding"/>
    <property type="evidence" value="ECO:0007669"/>
    <property type="project" value="InterPro"/>
</dbReference>
<keyword evidence="2" id="KW-0238">DNA-binding</keyword>
<dbReference type="PROSITE" id="PS01124">
    <property type="entry name" value="HTH_ARAC_FAMILY_2"/>
    <property type="match status" value="1"/>
</dbReference>
<evidence type="ECO:0000256" key="3">
    <source>
        <dbReference type="ARBA" id="ARBA00023163"/>
    </source>
</evidence>
<protein>
    <submittedName>
        <fullName evidence="5">AraC family transcriptional regulator</fullName>
    </submittedName>
</protein>
<dbReference type="InterPro" id="IPR009057">
    <property type="entry name" value="Homeodomain-like_sf"/>
</dbReference>
<dbReference type="RefSeq" id="WP_245415169.1">
    <property type="nucleotide sequence ID" value="NZ_QGTR01000001.1"/>
</dbReference>
<dbReference type="PANTHER" id="PTHR46796:SF7">
    <property type="entry name" value="ARAC FAMILY TRANSCRIPTIONAL REGULATOR"/>
    <property type="match status" value="1"/>
</dbReference>
<dbReference type="Pfam" id="PF12833">
    <property type="entry name" value="HTH_18"/>
    <property type="match status" value="1"/>
</dbReference>
<evidence type="ECO:0000256" key="2">
    <source>
        <dbReference type="ARBA" id="ARBA00023125"/>
    </source>
</evidence>
<reference evidence="5 6" key="1">
    <citation type="submission" date="2018-05" db="EMBL/GenBank/DDBJ databases">
        <title>Genomic Encyclopedia of Type Strains, Phase IV (KMG-IV): sequencing the most valuable type-strain genomes for metagenomic binning, comparative biology and taxonomic classification.</title>
        <authorList>
            <person name="Goeker M."/>
        </authorList>
    </citation>
    <scope>NUCLEOTIDE SEQUENCE [LARGE SCALE GENOMIC DNA]</scope>
    <source>
        <strain evidence="5 6">DSM 16791</strain>
    </source>
</reference>
<dbReference type="SUPFAM" id="SSF51182">
    <property type="entry name" value="RmlC-like cupins"/>
    <property type="match status" value="1"/>
</dbReference>
<keyword evidence="6" id="KW-1185">Reference proteome</keyword>
<dbReference type="InterPro" id="IPR050204">
    <property type="entry name" value="AraC_XylS_family_regulators"/>
</dbReference>
<evidence type="ECO:0000256" key="1">
    <source>
        <dbReference type="ARBA" id="ARBA00023015"/>
    </source>
</evidence>
<keyword evidence="3" id="KW-0804">Transcription</keyword>
<name>A0A317PR17_9HYPH</name>
<sequence>MNQTPIHTDLVSELLSGMRLVGIDYRRIELAPPFSVSFGENDARGKFLFVAGGSISLTSPDGATHAMHTGDAALLPRGGLHRIASSDEPGCACRDLSTFKTAPLCPMVSEIRVPDAAAAGPDRTADDAAAGDRVVLFSACMDFELGSMHPLIGLMPAVMRVGTLIDRYPEILPMLEAMEREARHARAGYAGILSRLADVVAASIVRGWVECGCGDATGWIAALRDPRLGRVLLALHRDPGRAWTVAELASQMGASRSVFAERFLEVTGVTPVRYLTELRMRLASDWIARDRMPIDTAAQKLGYASHAAFSRAFKRIMGHPPGRAAVLQASRVA</sequence>
<gene>
    <name evidence="5" type="ORF">DFR52_101620</name>
</gene>
<dbReference type="InterPro" id="IPR018062">
    <property type="entry name" value="HTH_AraC-typ_CS"/>
</dbReference>
<accession>A0A317PR17</accession>
<dbReference type="PANTHER" id="PTHR46796">
    <property type="entry name" value="HTH-TYPE TRANSCRIPTIONAL ACTIVATOR RHAS-RELATED"/>
    <property type="match status" value="1"/>
</dbReference>
<dbReference type="GO" id="GO:0003700">
    <property type="term" value="F:DNA-binding transcription factor activity"/>
    <property type="evidence" value="ECO:0007669"/>
    <property type="project" value="InterPro"/>
</dbReference>
<dbReference type="InterPro" id="IPR032783">
    <property type="entry name" value="AraC_lig"/>
</dbReference>
<dbReference type="Proteomes" id="UP000246352">
    <property type="component" value="Unassembled WGS sequence"/>
</dbReference>
<organism evidence="5 6">
    <name type="scientific">Hoeflea marina</name>
    <dbReference type="NCBI Taxonomy" id="274592"/>
    <lineage>
        <taxon>Bacteria</taxon>
        <taxon>Pseudomonadati</taxon>
        <taxon>Pseudomonadota</taxon>
        <taxon>Alphaproteobacteria</taxon>
        <taxon>Hyphomicrobiales</taxon>
        <taxon>Rhizobiaceae</taxon>
        <taxon>Hoeflea</taxon>
    </lineage>
</organism>
<evidence type="ECO:0000313" key="6">
    <source>
        <dbReference type="Proteomes" id="UP000246352"/>
    </source>
</evidence>
<dbReference type="SUPFAM" id="SSF46689">
    <property type="entry name" value="Homeodomain-like"/>
    <property type="match status" value="2"/>
</dbReference>
<dbReference type="AlphaFoldDB" id="A0A317PR17"/>
<proteinExistence type="predicted"/>
<dbReference type="Pfam" id="PF12852">
    <property type="entry name" value="Cupin_6"/>
    <property type="match status" value="1"/>
</dbReference>
<dbReference type="InterPro" id="IPR011051">
    <property type="entry name" value="RmlC_Cupin_sf"/>
</dbReference>
<keyword evidence="1" id="KW-0805">Transcription regulation</keyword>
<dbReference type="InterPro" id="IPR018060">
    <property type="entry name" value="HTH_AraC"/>
</dbReference>
<dbReference type="EMBL" id="QGTR01000001">
    <property type="protein sequence ID" value="PWW03931.1"/>
    <property type="molecule type" value="Genomic_DNA"/>
</dbReference>
<comment type="caution">
    <text evidence="5">The sequence shown here is derived from an EMBL/GenBank/DDBJ whole genome shotgun (WGS) entry which is preliminary data.</text>
</comment>